<keyword evidence="5" id="KW-0238">DNA-binding</keyword>
<evidence type="ECO:0000313" key="6">
    <source>
        <dbReference type="Proteomes" id="UP000184071"/>
    </source>
</evidence>
<sequence>MATPHIGISNANLKKSSSILATILSNEMTLYVKTRKFHWNISGNSFMELHKLFEEQYRILEAQIDEVAERISQLGEKTIGTMKEFIENSTLKESPKEYASQKHMLEELLENHEQLVTEFRNYIPVFENETNDAGSADFVTGLLQEHEKMAWVLRRYQA</sequence>
<dbReference type="PANTHER" id="PTHR42932">
    <property type="entry name" value="GENERAL STRESS PROTEIN 20U"/>
    <property type="match status" value="1"/>
</dbReference>
<keyword evidence="3" id="KW-0175">Coiled coil</keyword>
<dbReference type="InterPro" id="IPR008331">
    <property type="entry name" value="Ferritin_DPS_dom"/>
</dbReference>
<organism evidence="5 6">
    <name type="scientific">Flavobacterium defluvii</name>
    <dbReference type="NCBI Taxonomy" id="370979"/>
    <lineage>
        <taxon>Bacteria</taxon>
        <taxon>Pseudomonadati</taxon>
        <taxon>Bacteroidota</taxon>
        <taxon>Flavobacteriia</taxon>
        <taxon>Flavobacteriales</taxon>
        <taxon>Flavobacteriaceae</taxon>
        <taxon>Flavobacterium</taxon>
    </lineage>
</organism>
<name>A0A1M5QXS1_9FLAO</name>
<dbReference type="CDD" id="cd01043">
    <property type="entry name" value="DPS"/>
    <property type="match status" value="1"/>
</dbReference>
<evidence type="ECO:0000256" key="3">
    <source>
        <dbReference type="SAM" id="Coils"/>
    </source>
</evidence>
<dbReference type="SUPFAM" id="SSF47240">
    <property type="entry name" value="Ferritin-like"/>
    <property type="match status" value="1"/>
</dbReference>
<dbReference type="Proteomes" id="UP000184071">
    <property type="component" value="Unassembled WGS sequence"/>
</dbReference>
<dbReference type="PANTHER" id="PTHR42932:SF1">
    <property type="entry name" value="GENERAL STRESS PROTEIN 20U"/>
    <property type="match status" value="1"/>
</dbReference>
<dbReference type="InterPro" id="IPR009078">
    <property type="entry name" value="Ferritin-like_SF"/>
</dbReference>
<comment type="similarity">
    <text evidence="1 2">Belongs to the Dps family.</text>
</comment>
<dbReference type="RefSeq" id="WP_073416779.1">
    <property type="nucleotide sequence ID" value="NZ_FQWC01000006.1"/>
</dbReference>
<feature type="domain" description="Ferritin/DPS" evidence="4">
    <location>
        <begin position="20"/>
        <end position="156"/>
    </location>
</feature>
<dbReference type="PROSITE" id="PS00818">
    <property type="entry name" value="DPS_1"/>
    <property type="match status" value="1"/>
</dbReference>
<gene>
    <name evidence="5" type="ORF">SAMN05443663_10653</name>
</gene>
<dbReference type="InterPro" id="IPR023188">
    <property type="entry name" value="DPS_DNA-bd_CS"/>
</dbReference>
<dbReference type="PRINTS" id="PR01346">
    <property type="entry name" value="HELNAPAPROT"/>
</dbReference>
<reference evidence="6" key="1">
    <citation type="submission" date="2016-11" db="EMBL/GenBank/DDBJ databases">
        <authorList>
            <person name="Varghese N."/>
            <person name="Submissions S."/>
        </authorList>
    </citation>
    <scope>NUCLEOTIDE SEQUENCE [LARGE SCALE GENOMIC DNA]</scope>
    <source>
        <strain evidence="6">DSM 17963</strain>
    </source>
</reference>
<dbReference type="AlphaFoldDB" id="A0A1M5QXS1"/>
<dbReference type="InterPro" id="IPR012347">
    <property type="entry name" value="Ferritin-like"/>
</dbReference>
<dbReference type="GO" id="GO:0003677">
    <property type="term" value="F:DNA binding"/>
    <property type="evidence" value="ECO:0007669"/>
    <property type="project" value="UniProtKB-KW"/>
</dbReference>
<dbReference type="Gene3D" id="1.20.1260.10">
    <property type="match status" value="1"/>
</dbReference>
<proteinExistence type="inferred from homology"/>
<dbReference type="GO" id="GO:0008199">
    <property type="term" value="F:ferric iron binding"/>
    <property type="evidence" value="ECO:0007669"/>
    <property type="project" value="InterPro"/>
</dbReference>
<evidence type="ECO:0000259" key="4">
    <source>
        <dbReference type="Pfam" id="PF00210"/>
    </source>
</evidence>
<evidence type="ECO:0000313" key="5">
    <source>
        <dbReference type="EMBL" id="SHH18944.1"/>
    </source>
</evidence>
<protein>
    <submittedName>
        <fullName evidence="5">Starvation-inducible DNA-binding protein</fullName>
    </submittedName>
</protein>
<dbReference type="InterPro" id="IPR002177">
    <property type="entry name" value="DPS_DNA-bd"/>
</dbReference>
<accession>A0A1M5QXS1</accession>
<dbReference type="PIRSF" id="PIRSF005900">
    <property type="entry name" value="Dps"/>
    <property type="match status" value="1"/>
</dbReference>
<dbReference type="GO" id="GO:0016722">
    <property type="term" value="F:oxidoreductase activity, acting on metal ions"/>
    <property type="evidence" value="ECO:0007669"/>
    <property type="project" value="InterPro"/>
</dbReference>
<dbReference type="Pfam" id="PF00210">
    <property type="entry name" value="Ferritin"/>
    <property type="match status" value="1"/>
</dbReference>
<evidence type="ECO:0000256" key="2">
    <source>
        <dbReference type="RuleBase" id="RU003875"/>
    </source>
</evidence>
<dbReference type="OrthoDB" id="9797023at2"/>
<keyword evidence="6" id="KW-1185">Reference proteome</keyword>
<dbReference type="EMBL" id="FQWC01000006">
    <property type="protein sequence ID" value="SHH18944.1"/>
    <property type="molecule type" value="Genomic_DNA"/>
</dbReference>
<dbReference type="STRING" id="370979.SAMN05443663_10653"/>
<feature type="coiled-coil region" evidence="3">
    <location>
        <begin position="50"/>
        <end position="118"/>
    </location>
</feature>
<evidence type="ECO:0000256" key="1">
    <source>
        <dbReference type="ARBA" id="ARBA00009497"/>
    </source>
</evidence>